<comment type="caution">
    <text evidence="4">The sequence shown here is derived from an EMBL/GenBank/DDBJ whole genome shotgun (WGS) entry which is preliminary data.</text>
</comment>
<evidence type="ECO:0000256" key="1">
    <source>
        <dbReference type="ARBA" id="ARBA00013260"/>
    </source>
</evidence>
<name>A0A2N6T7W1_9CORY</name>
<dbReference type="Proteomes" id="UP000235836">
    <property type="component" value="Unassembled WGS sequence"/>
</dbReference>
<dbReference type="SUPFAM" id="SSF102462">
    <property type="entry name" value="Peptidyl-tRNA hydrolase II"/>
    <property type="match status" value="1"/>
</dbReference>
<proteinExistence type="predicted"/>
<dbReference type="Pfam" id="PF01981">
    <property type="entry name" value="PTH2"/>
    <property type="match status" value="1"/>
</dbReference>
<evidence type="ECO:0000313" key="5">
    <source>
        <dbReference type="Proteomes" id="UP000235836"/>
    </source>
</evidence>
<protein>
    <recommendedName>
        <fullName evidence="1">peptidyl-tRNA hydrolase</fullName>
        <ecNumber evidence="1">3.1.1.29</ecNumber>
    </recommendedName>
</protein>
<gene>
    <name evidence="4" type="ORF">CJ203_00565</name>
</gene>
<dbReference type="EC" id="3.1.1.29" evidence="1"/>
<dbReference type="RefSeq" id="WP_102723170.1">
    <property type="nucleotide sequence ID" value="NZ_PNHG01000001.1"/>
</dbReference>
<evidence type="ECO:0000313" key="4">
    <source>
        <dbReference type="EMBL" id="PMC65407.1"/>
    </source>
</evidence>
<reference evidence="4 5" key="1">
    <citation type="submission" date="2017-09" db="EMBL/GenBank/DDBJ databases">
        <title>Bacterial strain isolated from the female urinary microbiota.</title>
        <authorList>
            <person name="Thomas-White K."/>
            <person name="Kumar N."/>
            <person name="Forster S."/>
            <person name="Putonti C."/>
            <person name="Lawley T."/>
            <person name="Wolfe A.J."/>
        </authorList>
    </citation>
    <scope>NUCLEOTIDE SEQUENCE [LARGE SCALE GENOMIC DNA]</scope>
    <source>
        <strain evidence="4 5">UMB0792</strain>
    </source>
</reference>
<dbReference type="EMBL" id="PNHG01000001">
    <property type="protein sequence ID" value="PMC65407.1"/>
    <property type="molecule type" value="Genomic_DNA"/>
</dbReference>
<dbReference type="InterPro" id="IPR023476">
    <property type="entry name" value="Pep_tRNA_hydro_II_dom_sf"/>
</dbReference>
<keyword evidence="2" id="KW-0378">Hydrolase</keyword>
<evidence type="ECO:0000256" key="3">
    <source>
        <dbReference type="ARBA" id="ARBA00048707"/>
    </source>
</evidence>
<keyword evidence="5" id="KW-1185">Reference proteome</keyword>
<dbReference type="InterPro" id="IPR002833">
    <property type="entry name" value="PTH2"/>
</dbReference>
<dbReference type="Gene3D" id="3.40.1490.10">
    <property type="entry name" value="Bit1"/>
    <property type="match status" value="1"/>
</dbReference>
<dbReference type="AlphaFoldDB" id="A0A2N6T7W1"/>
<comment type="catalytic activity">
    <reaction evidence="3">
        <text>an N-acyl-L-alpha-aminoacyl-tRNA + H2O = an N-acyl-L-amino acid + a tRNA + H(+)</text>
        <dbReference type="Rhea" id="RHEA:54448"/>
        <dbReference type="Rhea" id="RHEA-COMP:10123"/>
        <dbReference type="Rhea" id="RHEA-COMP:13883"/>
        <dbReference type="ChEBI" id="CHEBI:15377"/>
        <dbReference type="ChEBI" id="CHEBI:15378"/>
        <dbReference type="ChEBI" id="CHEBI:59874"/>
        <dbReference type="ChEBI" id="CHEBI:78442"/>
        <dbReference type="ChEBI" id="CHEBI:138191"/>
        <dbReference type="EC" id="3.1.1.29"/>
    </reaction>
</comment>
<organism evidence="4 5">
    <name type="scientific">Corynebacterium tuscaniense</name>
    <dbReference type="NCBI Taxonomy" id="302449"/>
    <lineage>
        <taxon>Bacteria</taxon>
        <taxon>Bacillati</taxon>
        <taxon>Actinomycetota</taxon>
        <taxon>Actinomycetes</taxon>
        <taxon>Mycobacteriales</taxon>
        <taxon>Corynebacteriaceae</taxon>
        <taxon>Corynebacterium</taxon>
    </lineage>
</organism>
<accession>A0A2N6T7W1</accession>
<dbReference type="GO" id="GO:0004045">
    <property type="term" value="F:peptidyl-tRNA hydrolase activity"/>
    <property type="evidence" value="ECO:0007669"/>
    <property type="project" value="UniProtKB-EC"/>
</dbReference>
<sequence>MSGQLLIDAYRTLHSVMAEPSRGSEDPADPATVQAMQIALHIPKQDPPNRGDLLAAAAQAVVAVCLDPRAGCEGEWRDALAGWYGHRIRKIARRARGASWEHVQALRGCSATHGTAQARAFIPSAVGDVPHDIAKLQIKGTDLPHEGGEVPTAEEIIASSVPTVIIADSLGMSVGKAAAQAGHGSMLLAAAMGEDWVLAWVEAGFPLVVHELPDDIFNQVIADEATVVVQDAGFTEVAPGSVTAAAYPGSFGDRTPESKAEVT</sequence>
<evidence type="ECO:0000256" key="2">
    <source>
        <dbReference type="ARBA" id="ARBA00022801"/>
    </source>
</evidence>